<organism evidence="1 2">
    <name type="scientific">Archangium lansingense</name>
    <dbReference type="NCBI Taxonomy" id="2995310"/>
    <lineage>
        <taxon>Bacteria</taxon>
        <taxon>Pseudomonadati</taxon>
        <taxon>Myxococcota</taxon>
        <taxon>Myxococcia</taxon>
        <taxon>Myxococcales</taxon>
        <taxon>Cystobacterineae</taxon>
        <taxon>Archangiaceae</taxon>
        <taxon>Archangium</taxon>
    </lineage>
</organism>
<dbReference type="Proteomes" id="UP001207654">
    <property type="component" value="Unassembled WGS sequence"/>
</dbReference>
<name>A0ABT4A2Z1_9BACT</name>
<dbReference type="EMBL" id="JAPNKA010000001">
    <property type="protein sequence ID" value="MCY1076018.1"/>
    <property type="molecule type" value="Genomic_DNA"/>
</dbReference>
<keyword evidence="2" id="KW-1185">Reference proteome</keyword>
<evidence type="ECO:0000313" key="1">
    <source>
        <dbReference type="EMBL" id="MCY1076018.1"/>
    </source>
</evidence>
<reference evidence="1 2" key="1">
    <citation type="submission" date="2022-11" db="EMBL/GenBank/DDBJ databases">
        <title>Minimal conservation of predation-associated metabolite biosynthetic gene clusters underscores biosynthetic potential of Myxococcota including descriptions for ten novel species: Archangium lansinium sp. nov., Myxococcus landrumus sp. nov., Nannocystis bai.</title>
        <authorList>
            <person name="Ahearne A."/>
            <person name="Stevens C."/>
            <person name="Phillips K."/>
        </authorList>
    </citation>
    <scope>NUCLEOTIDE SEQUENCE [LARGE SCALE GENOMIC DNA]</scope>
    <source>
        <strain evidence="1 2">MIWBW</strain>
    </source>
</reference>
<evidence type="ECO:0000313" key="2">
    <source>
        <dbReference type="Proteomes" id="UP001207654"/>
    </source>
</evidence>
<sequence length="99" mass="10262">MKSSSSEDLRIVMAPGKSLQARRGEERVPLVGAVSSWDRGDGEWSDALKLPLAGLGARESAGATLMVTARRCVADDPSPPRCAETSAKLRLAAEGAGGP</sequence>
<proteinExistence type="predicted"/>
<protein>
    <submittedName>
        <fullName evidence="1">Uncharacterized protein</fullName>
    </submittedName>
</protein>
<gene>
    <name evidence="1" type="ORF">OV287_16205</name>
</gene>
<dbReference type="RefSeq" id="WP_267534928.1">
    <property type="nucleotide sequence ID" value="NZ_JAPNKA010000001.1"/>
</dbReference>
<accession>A0ABT4A2Z1</accession>
<comment type="caution">
    <text evidence="1">The sequence shown here is derived from an EMBL/GenBank/DDBJ whole genome shotgun (WGS) entry which is preliminary data.</text>
</comment>